<dbReference type="Gene3D" id="2.40.50.100">
    <property type="match status" value="1"/>
</dbReference>
<dbReference type="Pfam" id="PF25917">
    <property type="entry name" value="BSH_RND"/>
    <property type="match status" value="1"/>
</dbReference>
<dbReference type="OrthoDB" id="9791520at2"/>
<dbReference type="Proteomes" id="UP000030380">
    <property type="component" value="Unassembled WGS sequence"/>
</dbReference>
<dbReference type="RefSeq" id="WP_034613193.1">
    <property type="nucleotide sequence ID" value="NZ_JSUM01000003.1"/>
</dbReference>
<dbReference type="GO" id="GO:0019898">
    <property type="term" value="C:extrinsic component of membrane"/>
    <property type="evidence" value="ECO:0007669"/>
    <property type="project" value="InterPro"/>
</dbReference>
<dbReference type="GO" id="GO:0015562">
    <property type="term" value="F:efflux transmembrane transporter activity"/>
    <property type="evidence" value="ECO:0007669"/>
    <property type="project" value="TreeGrafter"/>
</dbReference>
<keyword evidence="3" id="KW-0813">Transport</keyword>
<dbReference type="InterPro" id="IPR058624">
    <property type="entry name" value="MdtA-like_HH"/>
</dbReference>
<dbReference type="AlphaFoldDB" id="A0A0A3APE3"/>
<dbReference type="PANTHER" id="PTHR30469:SF33">
    <property type="entry name" value="SLR1207 PROTEIN"/>
    <property type="match status" value="1"/>
</dbReference>
<organism evidence="9 10">
    <name type="scientific">Chelonobacter oris</name>
    <dbReference type="NCBI Taxonomy" id="505317"/>
    <lineage>
        <taxon>Bacteria</taxon>
        <taxon>Pseudomonadati</taxon>
        <taxon>Pseudomonadota</taxon>
        <taxon>Gammaproteobacteria</taxon>
        <taxon>Pasteurellales</taxon>
        <taxon>Pasteurellaceae</taxon>
        <taxon>Chelonobacter</taxon>
    </lineage>
</organism>
<feature type="coiled-coil region" evidence="5">
    <location>
        <begin position="148"/>
        <end position="182"/>
    </location>
</feature>
<dbReference type="InterPro" id="IPR030190">
    <property type="entry name" value="MacA_alpha-hairpin_sf"/>
</dbReference>
<dbReference type="Pfam" id="PF25876">
    <property type="entry name" value="HH_MFP_RND"/>
    <property type="match status" value="1"/>
</dbReference>
<evidence type="ECO:0000259" key="8">
    <source>
        <dbReference type="Pfam" id="PF25967"/>
    </source>
</evidence>
<evidence type="ECO:0000313" key="9">
    <source>
        <dbReference type="EMBL" id="KGQ71191.1"/>
    </source>
</evidence>
<proteinExistence type="inferred from homology"/>
<comment type="caution">
    <text evidence="9">The sequence shown here is derived from an EMBL/GenBank/DDBJ whole genome shotgun (WGS) entry which is preliminary data.</text>
</comment>
<feature type="domain" description="Multidrug resistance protein MdtA-like barrel-sandwich hybrid" evidence="7">
    <location>
        <begin position="62"/>
        <end position="217"/>
    </location>
</feature>
<dbReference type="EMBL" id="JSUM01000003">
    <property type="protein sequence ID" value="KGQ71191.1"/>
    <property type="molecule type" value="Genomic_DNA"/>
</dbReference>
<dbReference type="SUPFAM" id="SSF111369">
    <property type="entry name" value="HlyD-like secretion proteins"/>
    <property type="match status" value="1"/>
</dbReference>
<evidence type="ECO:0000259" key="7">
    <source>
        <dbReference type="Pfam" id="PF25917"/>
    </source>
</evidence>
<dbReference type="Gene3D" id="6.10.140.1990">
    <property type="match status" value="1"/>
</dbReference>
<dbReference type="GO" id="GO:0030313">
    <property type="term" value="C:cell envelope"/>
    <property type="evidence" value="ECO:0007669"/>
    <property type="project" value="UniProtKB-SubCell"/>
</dbReference>
<dbReference type="InterPro" id="IPR058625">
    <property type="entry name" value="MdtA-like_BSH"/>
</dbReference>
<comment type="subcellular location">
    <subcellularLocation>
        <location evidence="1">Cell envelope</location>
    </subcellularLocation>
</comment>
<dbReference type="InterPro" id="IPR058627">
    <property type="entry name" value="MdtA-like_C"/>
</dbReference>
<keyword evidence="4 5" id="KW-0175">Coiled coil</keyword>
<gene>
    <name evidence="9" type="ORF">OA57_02890</name>
</gene>
<dbReference type="Gene3D" id="2.40.420.20">
    <property type="match status" value="1"/>
</dbReference>
<evidence type="ECO:0000256" key="2">
    <source>
        <dbReference type="ARBA" id="ARBA00009477"/>
    </source>
</evidence>
<accession>A0A0A3APE3</accession>
<evidence type="ECO:0000313" key="10">
    <source>
        <dbReference type="Proteomes" id="UP000030380"/>
    </source>
</evidence>
<dbReference type="GO" id="GO:1990281">
    <property type="term" value="C:efflux pump complex"/>
    <property type="evidence" value="ECO:0007669"/>
    <property type="project" value="TreeGrafter"/>
</dbReference>
<protein>
    <submittedName>
        <fullName evidence="9">ABC transporter substrate-binding protein</fullName>
    </submittedName>
</protein>
<comment type="similarity">
    <text evidence="2">Belongs to the membrane fusion protein (MFP) (TC 8.A.1) family.</text>
</comment>
<dbReference type="PANTHER" id="PTHR30469">
    <property type="entry name" value="MULTIDRUG RESISTANCE PROTEIN MDTA"/>
    <property type="match status" value="1"/>
</dbReference>
<evidence type="ECO:0000256" key="3">
    <source>
        <dbReference type="ARBA" id="ARBA00022448"/>
    </source>
</evidence>
<keyword evidence="10" id="KW-1185">Reference proteome</keyword>
<dbReference type="GO" id="GO:1990195">
    <property type="term" value="C:macrolide transmembrane transporter complex"/>
    <property type="evidence" value="ECO:0007669"/>
    <property type="project" value="InterPro"/>
</dbReference>
<dbReference type="InterPro" id="IPR006143">
    <property type="entry name" value="RND_pump_MFP"/>
</dbReference>
<evidence type="ECO:0000256" key="1">
    <source>
        <dbReference type="ARBA" id="ARBA00004196"/>
    </source>
</evidence>
<dbReference type="STRING" id="505317.OA57_02890"/>
<evidence type="ECO:0000259" key="6">
    <source>
        <dbReference type="Pfam" id="PF25876"/>
    </source>
</evidence>
<evidence type="ECO:0000256" key="4">
    <source>
        <dbReference type="ARBA" id="ARBA00023054"/>
    </source>
</evidence>
<dbReference type="NCBIfam" id="TIGR01730">
    <property type="entry name" value="RND_mfp"/>
    <property type="match status" value="1"/>
</dbReference>
<name>A0A0A3APE3_9PAST</name>
<sequence length="393" mass="42525">MNPNKRKTVVIAVLVLATLFGGYHYLQSQSNNNDNTTYMTERVKRTALSASVIATGTVRSNNRVEVGAQVSGQLTKIHVQLGQKVKKGDLIAEIDSKNQDNALSTALSQQASYQAQLAAAKANLVAMQSSYDRINRLYKQKSATQDSLETARVNLANAQSGIAQLESSIKQAEISVATAQTNLDYTQIVAPIDGTIISIPVSEGQTVNANQTTPTIVQIADLSKMLIKAEISEGDITKVNAGMKVRFTTLAEPNQAYHSEIVSIDPALTTLTDNEYNESASDSSAVYFYANILIDNPDEKLRIGMTTQNTITIVDVENTLAIPTMAIQKVGNRYQVRVLTANNTAETRDIEIGISDDINTQVLSGLQEGDNVISAEMQAGESVGNSGQMRMRF</sequence>
<dbReference type="Pfam" id="PF25967">
    <property type="entry name" value="RND-MFP_C"/>
    <property type="match status" value="1"/>
</dbReference>
<dbReference type="GO" id="GO:1990961">
    <property type="term" value="P:xenobiotic detoxification by transmembrane export across the plasma membrane"/>
    <property type="evidence" value="ECO:0007669"/>
    <property type="project" value="InterPro"/>
</dbReference>
<dbReference type="Gene3D" id="2.40.30.170">
    <property type="match status" value="1"/>
</dbReference>
<feature type="domain" description="Multidrug resistance protein MdtA-like alpha-helical hairpin" evidence="6">
    <location>
        <begin position="110"/>
        <end position="186"/>
    </location>
</feature>
<feature type="domain" description="Multidrug resistance protein MdtA-like C-terminal permuted SH3" evidence="8">
    <location>
        <begin position="318"/>
        <end position="378"/>
    </location>
</feature>
<reference evidence="9 10" key="1">
    <citation type="submission" date="2014-11" db="EMBL/GenBank/DDBJ databases">
        <title>Draft genome sequence of Chelonobacter oris 1662T, associated with respiratory disease in Hermann's Tortoises.</title>
        <authorList>
            <person name="Kudirkiene E."/>
            <person name="Hansen M.J."/>
            <person name="Bojesen A.M."/>
        </authorList>
    </citation>
    <scope>NUCLEOTIDE SEQUENCE [LARGE SCALE GENOMIC DNA]</scope>
    <source>
        <strain evidence="9 10">1662</strain>
    </source>
</reference>
<evidence type="ECO:0000256" key="5">
    <source>
        <dbReference type="SAM" id="Coils"/>
    </source>
</evidence>